<dbReference type="KEGG" id="bgz:XH91_27540"/>
<dbReference type="InterPro" id="IPR050194">
    <property type="entry name" value="Glycosyltransferase_grp1"/>
</dbReference>
<dbReference type="InterPro" id="IPR028098">
    <property type="entry name" value="Glyco_trans_4-like_N"/>
</dbReference>
<dbReference type="PANTHER" id="PTHR45947:SF3">
    <property type="entry name" value="SULFOQUINOVOSYL TRANSFERASE SQD2"/>
    <property type="match status" value="1"/>
</dbReference>
<dbReference type="RefSeq" id="WP_128953497.1">
    <property type="nucleotide sequence ID" value="NZ_CP030053.1"/>
</dbReference>
<feature type="region of interest" description="Disordered" evidence="1">
    <location>
        <begin position="406"/>
        <end position="433"/>
    </location>
</feature>
<evidence type="ECO:0000259" key="2">
    <source>
        <dbReference type="Pfam" id="PF13579"/>
    </source>
</evidence>
<name>A0AAE6CC15_9BRAD</name>
<dbReference type="Pfam" id="PF13579">
    <property type="entry name" value="Glyco_trans_4_4"/>
    <property type="match status" value="1"/>
</dbReference>
<evidence type="ECO:0000313" key="4">
    <source>
        <dbReference type="Proteomes" id="UP000288972"/>
    </source>
</evidence>
<feature type="domain" description="Glycosyltransferase subfamily 4-like N-terminal" evidence="2">
    <location>
        <begin position="16"/>
        <end position="203"/>
    </location>
</feature>
<dbReference type="EMBL" id="CP030053">
    <property type="protein sequence ID" value="QAU50393.1"/>
    <property type="molecule type" value="Genomic_DNA"/>
</dbReference>
<dbReference type="AlphaFoldDB" id="A0AAE6CC15"/>
<organism evidence="3 4">
    <name type="scientific">Bradyrhizobium guangzhouense</name>
    <dbReference type="NCBI Taxonomy" id="1325095"/>
    <lineage>
        <taxon>Bacteria</taxon>
        <taxon>Pseudomonadati</taxon>
        <taxon>Pseudomonadota</taxon>
        <taxon>Alphaproteobacteria</taxon>
        <taxon>Hyphomicrobiales</taxon>
        <taxon>Nitrobacteraceae</taxon>
        <taxon>Bradyrhizobium</taxon>
    </lineage>
</organism>
<sequence>MRILLVGINYAPDLIGVAKYNTELCESLVDEGHEVRVISAPPYYPAWKVPANFDAAYFRAMDVNGVRVVRTPIYVPAHPSGGKRLAHHASFALSSMLPVLKEAISWRPDIVLSVAPSLMSAAFVSFIARRIGARSWLHIQDFEVDAAFDLGLLRSQKLRSAMLSVESAILRSFDRVSSISPQMVGRLREKGVAAVRTAEVRNWIDTSAVFPRPRQTQYRSQLGISESDIVGVYSGTMSNKQGLDLVIEAASALQVDHPNVHFILAGEGPHKAKLVDMAAGCARVHFLGLQPNESFNEFMATADFHLIPQKAEAADLVLPSKLGAVLASGRPVIAMASEGTGLAAEVEGAGLVIRPGDVGALASAICTLSADRERCEELGAEGRRRSIVRWDRRTIVRRWLNEMSAMHGSGSLPETSEIDSGAPAPMPMKDAVP</sequence>
<dbReference type="GO" id="GO:0016757">
    <property type="term" value="F:glycosyltransferase activity"/>
    <property type="evidence" value="ECO:0007669"/>
    <property type="project" value="UniProtKB-ARBA"/>
</dbReference>
<accession>A0AAE6CC15</accession>
<proteinExistence type="predicted"/>
<protein>
    <submittedName>
        <fullName evidence="3">Colanic acid biosynthesis glycosyltransferase WcaI</fullName>
    </submittedName>
</protein>
<reference evidence="3 4" key="1">
    <citation type="submission" date="2018-06" db="EMBL/GenBank/DDBJ databases">
        <title>Comparative genomics of rhizobia nodulating Arachis hypogaea in China.</title>
        <authorList>
            <person name="Li Y."/>
        </authorList>
    </citation>
    <scope>NUCLEOTIDE SEQUENCE [LARGE SCALE GENOMIC DNA]</scope>
    <source>
        <strain evidence="3 4">CCBAU 51670</strain>
    </source>
</reference>
<dbReference type="PANTHER" id="PTHR45947">
    <property type="entry name" value="SULFOQUINOVOSYL TRANSFERASE SQD2"/>
    <property type="match status" value="1"/>
</dbReference>
<gene>
    <name evidence="3" type="ORF">XH91_27540</name>
</gene>
<dbReference type="Proteomes" id="UP000288972">
    <property type="component" value="Chromosome"/>
</dbReference>
<dbReference type="CDD" id="cd03794">
    <property type="entry name" value="GT4_WbuB-like"/>
    <property type="match status" value="1"/>
</dbReference>
<dbReference type="Pfam" id="PF13692">
    <property type="entry name" value="Glyco_trans_1_4"/>
    <property type="match status" value="1"/>
</dbReference>
<evidence type="ECO:0000313" key="3">
    <source>
        <dbReference type="EMBL" id="QAU50393.1"/>
    </source>
</evidence>
<evidence type="ECO:0000256" key="1">
    <source>
        <dbReference type="SAM" id="MobiDB-lite"/>
    </source>
</evidence>
<dbReference type="Gene3D" id="3.40.50.2000">
    <property type="entry name" value="Glycogen Phosphorylase B"/>
    <property type="match status" value="2"/>
</dbReference>
<dbReference type="NCBIfam" id="NF007640">
    <property type="entry name" value="PRK10307.1"/>
    <property type="match status" value="1"/>
</dbReference>
<dbReference type="SUPFAM" id="SSF53756">
    <property type="entry name" value="UDP-Glycosyltransferase/glycogen phosphorylase"/>
    <property type="match status" value="1"/>
</dbReference>